<dbReference type="RefSeq" id="WP_224196604.1">
    <property type="nucleotide sequence ID" value="NZ_JAIRAU010000052.1"/>
</dbReference>
<reference evidence="2" key="1">
    <citation type="submission" date="2021-08" db="EMBL/GenBank/DDBJ databases">
        <authorList>
            <person name="Stevens D.C."/>
        </authorList>
    </citation>
    <scope>NUCLEOTIDE SEQUENCE</scope>
    <source>
        <strain evidence="2">DSM 53165</strain>
    </source>
</reference>
<gene>
    <name evidence="2" type="ORF">K7C98_37040</name>
</gene>
<keyword evidence="1" id="KW-0732">Signal</keyword>
<proteinExistence type="predicted"/>
<name>A0ABS7U3F4_9BACT</name>
<evidence type="ECO:0000256" key="1">
    <source>
        <dbReference type="SAM" id="SignalP"/>
    </source>
</evidence>
<feature type="signal peptide" evidence="1">
    <location>
        <begin position="1"/>
        <end position="25"/>
    </location>
</feature>
<sequence>MLIVSAFTELQAAVLGLLASLAAPAGGEPREFTAPAEVTANDLEEVYIEDVKYFGTGCSEDTAEVVLAEDKKSFILIYREMIIDRQDESDPELQTKNCVAAVSLHIPEGLKTAVSTVVMRGSAVLDKDIRLELRSKYFYAGNPTSVGGRFELVGPYDDSFDFPDTEPFGPWSNCGESGLYGINTSMHLDAGDNDEGRALVNMEVTDVGLKIECDLKWEKC</sequence>
<evidence type="ECO:0000313" key="2">
    <source>
        <dbReference type="EMBL" id="MBZ5714872.1"/>
    </source>
</evidence>
<accession>A0ABS7U3F4</accession>
<protein>
    <submittedName>
        <fullName evidence="2">DUF4360 domain-containing protein</fullName>
    </submittedName>
</protein>
<dbReference type="Proteomes" id="UP001139031">
    <property type="component" value="Unassembled WGS sequence"/>
</dbReference>
<keyword evidence="3" id="KW-1185">Reference proteome</keyword>
<evidence type="ECO:0000313" key="3">
    <source>
        <dbReference type="Proteomes" id="UP001139031"/>
    </source>
</evidence>
<dbReference type="Pfam" id="PF14273">
    <property type="entry name" value="DUF4360"/>
    <property type="match status" value="1"/>
</dbReference>
<dbReference type="PANTHER" id="PTHR38847">
    <property type="match status" value="1"/>
</dbReference>
<dbReference type="InterPro" id="IPR025649">
    <property type="entry name" value="DUF4360"/>
</dbReference>
<dbReference type="EMBL" id="JAIRAU010000052">
    <property type="protein sequence ID" value="MBZ5714872.1"/>
    <property type="molecule type" value="Genomic_DNA"/>
</dbReference>
<feature type="chain" id="PRO_5046465819" evidence="1">
    <location>
        <begin position="26"/>
        <end position="220"/>
    </location>
</feature>
<comment type="caution">
    <text evidence="2">The sequence shown here is derived from an EMBL/GenBank/DDBJ whole genome shotgun (WGS) entry which is preliminary data.</text>
</comment>
<organism evidence="2 3">
    <name type="scientific">Nannocystis pusilla</name>
    <dbReference type="NCBI Taxonomy" id="889268"/>
    <lineage>
        <taxon>Bacteria</taxon>
        <taxon>Pseudomonadati</taxon>
        <taxon>Myxococcota</taxon>
        <taxon>Polyangia</taxon>
        <taxon>Nannocystales</taxon>
        <taxon>Nannocystaceae</taxon>
        <taxon>Nannocystis</taxon>
    </lineage>
</organism>
<dbReference type="PANTHER" id="PTHR38847:SF1">
    <property type="entry name" value="PSEUDOURIDINE SYNTHASE RSUA_RLUA-LIKE DOMAIN-CONTAINING PROTEIN"/>
    <property type="match status" value="1"/>
</dbReference>